<name>A0ABM0PCD0_PRUMU</name>
<evidence type="ECO:0000259" key="1">
    <source>
        <dbReference type="Pfam" id="PF00931"/>
    </source>
</evidence>
<dbReference type="InterPro" id="IPR002182">
    <property type="entry name" value="NB-ARC"/>
</dbReference>
<dbReference type="Proteomes" id="UP000694861">
    <property type="component" value="Linkage group LG6"/>
</dbReference>
<dbReference type="PANTHER" id="PTHR11017">
    <property type="entry name" value="LEUCINE-RICH REPEAT-CONTAINING PROTEIN"/>
    <property type="match status" value="1"/>
</dbReference>
<keyword evidence="3" id="KW-1185">Reference proteome</keyword>
<dbReference type="PANTHER" id="PTHR11017:SF574">
    <property type="entry name" value="ADP-RIBOSYL CYCLASE_CYCLIC ADP-RIBOSE HYDROLASE"/>
    <property type="match status" value="1"/>
</dbReference>
<dbReference type="InterPro" id="IPR000157">
    <property type="entry name" value="TIR_dom"/>
</dbReference>
<dbReference type="Pfam" id="PF01582">
    <property type="entry name" value="TIR"/>
    <property type="match status" value="1"/>
</dbReference>
<organism evidence="3 4">
    <name type="scientific">Prunus mume</name>
    <name type="common">Japanese apricot</name>
    <name type="synonym">Armeniaca mume</name>
    <dbReference type="NCBI Taxonomy" id="102107"/>
    <lineage>
        <taxon>Eukaryota</taxon>
        <taxon>Viridiplantae</taxon>
        <taxon>Streptophyta</taxon>
        <taxon>Embryophyta</taxon>
        <taxon>Tracheophyta</taxon>
        <taxon>Spermatophyta</taxon>
        <taxon>Magnoliopsida</taxon>
        <taxon>eudicotyledons</taxon>
        <taxon>Gunneridae</taxon>
        <taxon>Pentapetalae</taxon>
        <taxon>rosids</taxon>
        <taxon>fabids</taxon>
        <taxon>Rosales</taxon>
        <taxon>Rosaceae</taxon>
        <taxon>Amygdaloideae</taxon>
        <taxon>Amygdaleae</taxon>
        <taxon>Prunus</taxon>
    </lineage>
</organism>
<feature type="domain" description="TIR" evidence="2">
    <location>
        <begin position="6"/>
        <end position="53"/>
    </location>
</feature>
<dbReference type="InterPro" id="IPR044974">
    <property type="entry name" value="Disease_R_plants"/>
</dbReference>
<reference evidence="4" key="2">
    <citation type="submission" date="2025-08" db="UniProtKB">
        <authorList>
            <consortium name="RefSeq"/>
        </authorList>
    </citation>
    <scope>IDENTIFICATION</scope>
</reference>
<dbReference type="GeneID" id="103336295"/>
<reference evidence="3" key="1">
    <citation type="journal article" date="2012" name="Nat. Commun.">
        <title>The genome of Prunus mume.</title>
        <authorList>
            <person name="Zhang Q."/>
            <person name="Chen W."/>
            <person name="Sun L."/>
            <person name="Zhao F."/>
            <person name="Huang B."/>
            <person name="Yang W."/>
            <person name="Tao Y."/>
            <person name="Wang J."/>
            <person name="Yuan Z."/>
            <person name="Fan G."/>
            <person name="Xing Z."/>
            <person name="Han C."/>
            <person name="Pan H."/>
            <person name="Zhong X."/>
            <person name="Shi W."/>
            <person name="Liang X."/>
            <person name="Du D."/>
            <person name="Sun F."/>
            <person name="Xu Z."/>
            <person name="Hao R."/>
            <person name="Lv T."/>
            <person name="Lv Y."/>
            <person name="Zheng Z."/>
            <person name="Sun M."/>
            <person name="Luo L."/>
            <person name="Cai M."/>
            <person name="Gao Y."/>
            <person name="Wang J."/>
            <person name="Yin Y."/>
            <person name="Xu X."/>
            <person name="Cheng T."/>
            <person name="Wang J."/>
        </authorList>
    </citation>
    <scope>NUCLEOTIDE SEQUENCE [LARGE SCALE GENOMIC DNA]</scope>
</reference>
<gene>
    <name evidence="4" type="primary">LOC103336295</name>
</gene>
<dbReference type="InterPro" id="IPR027417">
    <property type="entry name" value="P-loop_NTPase"/>
</dbReference>
<evidence type="ECO:0000259" key="2">
    <source>
        <dbReference type="Pfam" id="PF01582"/>
    </source>
</evidence>
<accession>A0ABM0PCD0</accession>
<feature type="domain" description="NB-ARC" evidence="1">
    <location>
        <begin position="81"/>
        <end position="247"/>
    </location>
</feature>
<proteinExistence type="predicted"/>
<dbReference type="SUPFAM" id="SSF52540">
    <property type="entry name" value="P-loop containing nucleoside triphosphate hydrolases"/>
    <property type="match status" value="1"/>
</dbReference>
<dbReference type="RefSeq" id="XP_008237561.1">
    <property type="nucleotide sequence ID" value="XM_008239339.1"/>
</dbReference>
<dbReference type="SUPFAM" id="SSF52200">
    <property type="entry name" value="Toll/Interleukin receptor TIR domain"/>
    <property type="match status" value="1"/>
</dbReference>
<dbReference type="Gene3D" id="3.40.50.300">
    <property type="entry name" value="P-loop containing nucleotide triphosphate hydrolases"/>
    <property type="match status" value="1"/>
</dbReference>
<dbReference type="Gene3D" id="3.40.50.10140">
    <property type="entry name" value="Toll/interleukin-1 receptor homology (TIR) domain"/>
    <property type="match status" value="1"/>
</dbReference>
<evidence type="ECO:0000313" key="3">
    <source>
        <dbReference type="Proteomes" id="UP000694861"/>
    </source>
</evidence>
<evidence type="ECO:0000313" key="4">
    <source>
        <dbReference type="RefSeq" id="XP_008237561.1"/>
    </source>
</evidence>
<protein>
    <submittedName>
        <fullName evidence="4">TMV resistance protein N-like</fullName>
    </submittedName>
</protein>
<sequence>MCFLVSVDTRNIFTSHLHAALLRKKIVTYIDYKLERGDEIGPALLEAIEKSKLTSIDPSDVRKQQGSYADAFAQLEERFKDSIDKVLNWNDALTKVASIWGMPGIGKTTLAGAVFNRLSTKFEACCFLANVREESESHGLNQLRNKLLRMLLEEENLNIETPSVGSNFVGERLACTKVLIVLDDVNNLNQLELLAGDQDQFGPRSRITITARDRVLLKERVDDENIHKIKRLCFDEALQLLHLNDFKGNSPATNYAELSKVVLDYADGNPLALKILGSSFLIARAKKIGKMNGTN</sequence>
<dbReference type="InterPro" id="IPR035897">
    <property type="entry name" value="Toll_tir_struct_dom_sf"/>
</dbReference>
<dbReference type="PRINTS" id="PR00364">
    <property type="entry name" value="DISEASERSIST"/>
</dbReference>
<dbReference type="Pfam" id="PF00931">
    <property type="entry name" value="NB-ARC"/>
    <property type="match status" value="1"/>
</dbReference>